<proteinExistence type="predicted"/>
<gene>
    <name evidence="1" type="ORF">A361_10885</name>
</gene>
<name>A0A160MA69_9BACI</name>
<dbReference type="InterPro" id="IPR014986">
    <property type="entry name" value="XkdN-like"/>
</dbReference>
<evidence type="ECO:0000313" key="2">
    <source>
        <dbReference type="Proteomes" id="UP000077856"/>
    </source>
</evidence>
<dbReference type="Gene3D" id="3.30.2220.30">
    <property type="match status" value="1"/>
</dbReference>
<dbReference type="Pfam" id="PF08890">
    <property type="entry name" value="Phage_TAC_5"/>
    <property type="match status" value="1"/>
</dbReference>
<dbReference type="eggNOG" id="ENOG5032NF2">
    <property type="taxonomic scope" value="Bacteria"/>
</dbReference>
<dbReference type="AlphaFoldDB" id="A0A160MA69"/>
<sequence length="134" mass="14621">MANTSQDVLSAFLTAEIKVEKPVSIPRLGVELIVKALDGKTIGKINEQSTHYVVRGSKREPQLDEQKFGGLLIASACTNISFGDPQMLERYSASDAGDCVQKALLAGEMAKLTKEIMKISGFEDFNDQIEEAKN</sequence>
<accession>A0A160MA69</accession>
<protein>
    <recommendedName>
        <fullName evidence="3">XkdN-like protein</fullName>
    </recommendedName>
</protein>
<evidence type="ECO:0008006" key="3">
    <source>
        <dbReference type="Google" id="ProtNLM"/>
    </source>
</evidence>
<dbReference type="EMBL" id="CP015506">
    <property type="protein sequence ID" value="AND39620.1"/>
    <property type="molecule type" value="Genomic_DNA"/>
</dbReference>
<reference evidence="1 2" key="1">
    <citation type="submission" date="2016-04" db="EMBL/GenBank/DDBJ databases">
        <title>Complete genome sequence of Bacillus oceanisediminis strain 2691.</title>
        <authorList>
            <person name="Jeong H."/>
            <person name="Kim H.J."/>
            <person name="Lee D.-W."/>
        </authorList>
    </citation>
    <scope>NUCLEOTIDE SEQUENCE [LARGE SCALE GENOMIC DNA]</scope>
    <source>
        <strain evidence="1 2">2691</strain>
    </source>
</reference>
<organism evidence="1 2">
    <name type="scientific">Cytobacillus oceanisediminis 2691</name>
    <dbReference type="NCBI Taxonomy" id="1196031"/>
    <lineage>
        <taxon>Bacteria</taxon>
        <taxon>Bacillati</taxon>
        <taxon>Bacillota</taxon>
        <taxon>Bacilli</taxon>
        <taxon>Bacillales</taxon>
        <taxon>Bacillaceae</taxon>
        <taxon>Cytobacillus</taxon>
    </lineage>
</organism>
<dbReference type="Proteomes" id="UP000077856">
    <property type="component" value="Chromosome"/>
</dbReference>
<dbReference type="STRING" id="1196031.A361_10885"/>
<dbReference type="InterPro" id="IPR038559">
    <property type="entry name" value="XkdN-like_sf"/>
</dbReference>
<dbReference type="KEGG" id="bon:A361_10885"/>
<dbReference type="RefSeq" id="WP_019381941.1">
    <property type="nucleotide sequence ID" value="NZ_CP015506.1"/>
</dbReference>
<evidence type="ECO:0000313" key="1">
    <source>
        <dbReference type="EMBL" id="AND39620.1"/>
    </source>
</evidence>